<reference evidence="1 2" key="1">
    <citation type="submission" date="2015-12" db="EMBL/GenBank/DDBJ databases">
        <authorList>
            <person name="Kim M.K."/>
            <person name="Srinivasan S."/>
            <person name="Lee J.-J."/>
            <person name="Kim K."/>
        </authorList>
    </citation>
    <scope>NUCLEOTIDE SEQUENCE [LARGE SCALE GENOMIC DNA]</scope>
    <source>
        <strain evidence="1 2">BM2</strain>
    </source>
</reference>
<evidence type="ECO:0008006" key="3">
    <source>
        <dbReference type="Google" id="ProtNLM"/>
    </source>
</evidence>
<protein>
    <recommendedName>
        <fullName evidence="3">WD40 repeat domain-containing protein</fullName>
    </recommendedName>
</protein>
<organism evidence="1 2">
    <name type="scientific">Deinococcus actinosclerus</name>
    <dbReference type="NCBI Taxonomy" id="1768108"/>
    <lineage>
        <taxon>Bacteria</taxon>
        <taxon>Thermotogati</taxon>
        <taxon>Deinococcota</taxon>
        <taxon>Deinococci</taxon>
        <taxon>Deinococcales</taxon>
        <taxon>Deinococcaceae</taxon>
        <taxon>Deinococcus</taxon>
    </lineage>
</organism>
<dbReference type="InterPro" id="IPR015943">
    <property type="entry name" value="WD40/YVTN_repeat-like_dom_sf"/>
</dbReference>
<accession>A0ABM5X4Y9</accession>
<evidence type="ECO:0000313" key="1">
    <source>
        <dbReference type="EMBL" id="ALW88727.1"/>
    </source>
</evidence>
<dbReference type="EMBL" id="CP013910">
    <property type="protein sequence ID" value="ALW88727.1"/>
    <property type="molecule type" value="Genomic_DNA"/>
</dbReference>
<dbReference type="SUPFAM" id="SSF82171">
    <property type="entry name" value="DPP6 N-terminal domain-like"/>
    <property type="match status" value="1"/>
</dbReference>
<dbReference type="Gene3D" id="2.130.10.10">
    <property type="entry name" value="YVTN repeat-like/Quinoprotein amine dehydrogenase"/>
    <property type="match status" value="1"/>
</dbReference>
<keyword evidence="2" id="KW-1185">Reference proteome</keyword>
<dbReference type="Proteomes" id="UP000060071">
    <property type="component" value="Chromosome"/>
</dbReference>
<gene>
    <name evidence="1" type="ORF">AUC44_07310</name>
</gene>
<proteinExistence type="predicted"/>
<sequence length="592" mass="60141">MSRLFRITLPRLTLLRPALRRAGSLGVALTLGAAGGVTLTFRESPSLPGPGALQAVAWDTAGRLHLCLGARLLSVNAASPVRPSGVALPGPCQGVTVSVDARQAAVLGDGRLDLLDLSTRSVTGTLPIPGLSGAGFTADGTLLIGSPAGLERITLPGLTRAALDRTPVTTLVVAPDGMRAVVGRGERTQLIDAGTLRVLSGSSCDAACPPGAVHFSADGRSATVQTAQGVTALRDGYPATTVLRAADPELAGPTSALPLRDNTALILRDGETQVRDLQTGHRETRRVVPGLRGAPAILTGAEDLLTLTGLSLNLSRPDLSGAQPLLTLPGVVSGGAVGSDGTLLTLTGGALRGPDGRGLASGVQEVAGAGRAAFTLRAGALAEVQGAALRPLPGQRAADHLSLNHWGNHAATWNGQGFSVTAQKTGRVIVSAPGAYARVTVSPDATRAYLFPASGDPRVMLLASRKTFALPAQPGVLYRDVQISGKGVFAYLRADGRTDLYLPGQRQPVATLGGGAPARFSPDSTLLALGTSTSGGWVVTLHDPASGRELARSAPLDGPPAFLAWSADSRSLHVGAGPLDGLGSVTTLTVTP</sequence>
<evidence type="ECO:0000313" key="2">
    <source>
        <dbReference type="Proteomes" id="UP000060071"/>
    </source>
</evidence>
<name>A0ABM5X4Y9_9DEIO</name>